<dbReference type="Proteomes" id="UP000028582">
    <property type="component" value="Unassembled WGS sequence"/>
</dbReference>
<dbReference type="EMBL" id="ANJA01002064">
    <property type="protein sequence ID" value="ETO72452.1"/>
    <property type="molecule type" value="Genomic_DNA"/>
</dbReference>
<dbReference type="AlphaFoldDB" id="A0A081A0P1"/>
<reference evidence="1 2" key="1">
    <citation type="submission" date="2013-11" db="EMBL/GenBank/DDBJ databases">
        <title>The Genome Sequence of Phytophthora parasitica P1976.</title>
        <authorList>
            <consortium name="The Broad Institute Genomics Platform"/>
            <person name="Russ C."/>
            <person name="Tyler B."/>
            <person name="Panabieres F."/>
            <person name="Shan W."/>
            <person name="Tripathy S."/>
            <person name="Grunwald N."/>
            <person name="Machado M."/>
            <person name="Johnson C.S."/>
            <person name="Walker B."/>
            <person name="Young S."/>
            <person name="Zeng Q."/>
            <person name="Gargeya S."/>
            <person name="Fitzgerald M."/>
            <person name="Haas B."/>
            <person name="Abouelleil A."/>
            <person name="Allen A.W."/>
            <person name="Alvarado L."/>
            <person name="Arachchi H.M."/>
            <person name="Berlin A.M."/>
            <person name="Chapman S.B."/>
            <person name="Gainer-Dewar J."/>
            <person name="Goldberg J."/>
            <person name="Griggs A."/>
            <person name="Gujja S."/>
            <person name="Hansen M."/>
            <person name="Howarth C."/>
            <person name="Imamovic A."/>
            <person name="Ireland A."/>
            <person name="Larimer J."/>
            <person name="McCowan C."/>
            <person name="Murphy C."/>
            <person name="Pearson M."/>
            <person name="Poon T.W."/>
            <person name="Priest M."/>
            <person name="Roberts A."/>
            <person name="Saif S."/>
            <person name="Shea T."/>
            <person name="Sisk P."/>
            <person name="Sykes S."/>
            <person name="Wortman J."/>
            <person name="Nusbaum C."/>
            <person name="Birren B."/>
        </authorList>
    </citation>
    <scope>NUCLEOTIDE SEQUENCE [LARGE SCALE GENOMIC DNA]</scope>
    <source>
        <strain evidence="1 2">P1976</strain>
    </source>
</reference>
<sequence>MVASGALGLSRSAPAAALTSVHLPYEDQNWTVYAGERANAASVLLAGVPPRKQTTTLLTLDDP</sequence>
<name>A0A081A0P1_PHYNI</name>
<protein>
    <submittedName>
        <fullName evidence="1">Uncharacterized protein</fullName>
    </submittedName>
</protein>
<evidence type="ECO:0000313" key="2">
    <source>
        <dbReference type="Proteomes" id="UP000028582"/>
    </source>
</evidence>
<organism evidence="1 2">
    <name type="scientific">Phytophthora nicotianae P1976</name>
    <dbReference type="NCBI Taxonomy" id="1317066"/>
    <lineage>
        <taxon>Eukaryota</taxon>
        <taxon>Sar</taxon>
        <taxon>Stramenopiles</taxon>
        <taxon>Oomycota</taxon>
        <taxon>Peronosporomycetes</taxon>
        <taxon>Peronosporales</taxon>
        <taxon>Peronosporaceae</taxon>
        <taxon>Phytophthora</taxon>
    </lineage>
</organism>
<proteinExistence type="predicted"/>
<gene>
    <name evidence="1" type="ORF">F444_11444</name>
</gene>
<accession>A0A081A0P1</accession>
<evidence type="ECO:0000313" key="1">
    <source>
        <dbReference type="EMBL" id="ETO72452.1"/>
    </source>
</evidence>
<comment type="caution">
    <text evidence="1">The sequence shown here is derived from an EMBL/GenBank/DDBJ whole genome shotgun (WGS) entry which is preliminary data.</text>
</comment>